<gene>
    <name evidence="3" type="ORF">SAMN05216272_10544</name>
</gene>
<dbReference type="RefSeq" id="WP_090262956.1">
    <property type="nucleotide sequence ID" value="NZ_FNDS01000005.1"/>
</dbReference>
<accession>A0A1G8H6H1</accession>
<feature type="chain" id="PRO_5011735745" evidence="1">
    <location>
        <begin position="20"/>
        <end position="336"/>
    </location>
</feature>
<dbReference type="SUPFAM" id="SSF101898">
    <property type="entry name" value="NHL repeat"/>
    <property type="match status" value="1"/>
</dbReference>
<dbReference type="Pfam" id="PF13449">
    <property type="entry name" value="Phytase-like"/>
    <property type="match status" value="1"/>
</dbReference>
<dbReference type="InterPro" id="IPR027372">
    <property type="entry name" value="Phytase-like_dom"/>
</dbReference>
<evidence type="ECO:0000313" key="4">
    <source>
        <dbReference type="Proteomes" id="UP000199636"/>
    </source>
</evidence>
<proteinExistence type="predicted"/>
<evidence type="ECO:0000313" key="3">
    <source>
        <dbReference type="EMBL" id="SDI02238.1"/>
    </source>
</evidence>
<dbReference type="STRING" id="428992.SAMN05216272_10544"/>
<dbReference type="EMBL" id="FNDS01000005">
    <property type="protein sequence ID" value="SDI02238.1"/>
    <property type="molecule type" value="Genomic_DNA"/>
</dbReference>
<reference evidence="4" key="1">
    <citation type="submission" date="2016-10" db="EMBL/GenBank/DDBJ databases">
        <authorList>
            <person name="Varghese N."/>
            <person name="Submissions S."/>
        </authorList>
    </citation>
    <scope>NUCLEOTIDE SEQUENCE [LARGE SCALE GENOMIC DNA]</scope>
    <source>
        <strain evidence="4">CCM 7469</strain>
    </source>
</reference>
<keyword evidence="1" id="KW-0732">Signal</keyword>
<evidence type="ECO:0000256" key="1">
    <source>
        <dbReference type="SAM" id="SignalP"/>
    </source>
</evidence>
<sequence>MRRMLAALAAVLGCGLALAGTPAVPAVGTLQFLAEHAVEGMRGGNLSGLALCGGELWAVSDRDDDRLYSMLPDETPGRVWQANSEAFVVPGTPDSGLSWGARTRIWLTGLVRGGVMDFEGVSCDRAGNRYLVSEAYAGVLRVSPSSTAEWLPLPPALLIQARAAGLLMINNAYYEGLAIDPDGKRLWLAAERQRRGLLRVRNDNGNWTCEGACVLLSEEGSILPPPELGSDQPLAVDFSDLVLYQGKLFTLERLAHQICRRNAESGAQERCWSFAAGALAPERRYDLPYGVAEALELDDKGAWIGLDNGNHARADGDVRPYVLRFAAPPEGWLGGQ</sequence>
<keyword evidence="4" id="KW-1185">Reference proteome</keyword>
<organism evidence="3 4">
    <name type="scientific">Pseudomonas panipatensis</name>
    <dbReference type="NCBI Taxonomy" id="428992"/>
    <lineage>
        <taxon>Bacteria</taxon>
        <taxon>Pseudomonadati</taxon>
        <taxon>Pseudomonadota</taxon>
        <taxon>Gammaproteobacteria</taxon>
        <taxon>Pseudomonadales</taxon>
        <taxon>Pseudomonadaceae</taxon>
        <taxon>Pseudomonas</taxon>
    </lineage>
</organism>
<name>A0A1G8H6H1_9PSED</name>
<protein>
    <submittedName>
        <fullName evidence="3">Esterase-like activity of phytase</fullName>
    </submittedName>
</protein>
<dbReference type="Proteomes" id="UP000199636">
    <property type="component" value="Unassembled WGS sequence"/>
</dbReference>
<dbReference type="AlphaFoldDB" id="A0A1G8H6H1"/>
<dbReference type="OrthoDB" id="6195379at2"/>
<evidence type="ECO:0000259" key="2">
    <source>
        <dbReference type="Pfam" id="PF13449"/>
    </source>
</evidence>
<feature type="signal peptide" evidence="1">
    <location>
        <begin position="1"/>
        <end position="19"/>
    </location>
</feature>
<feature type="domain" description="Phytase-like" evidence="2">
    <location>
        <begin position="44"/>
        <end position="194"/>
    </location>
</feature>